<evidence type="ECO:0000256" key="1">
    <source>
        <dbReference type="ARBA" id="ARBA00001974"/>
    </source>
</evidence>
<dbReference type="PROSITE" id="PS00394">
    <property type="entry name" value="DNA_PHOTOLYASES_1_1"/>
    <property type="match status" value="1"/>
</dbReference>
<dbReference type="InterPro" id="IPR018394">
    <property type="entry name" value="DNA_photolyase_1_CS_C"/>
</dbReference>
<dbReference type="Pfam" id="PF00875">
    <property type="entry name" value="DNA_photolyase"/>
    <property type="match status" value="1"/>
</dbReference>
<feature type="domain" description="Photolyase/cryptochrome alpha/beta" evidence="6">
    <location>
        <begin position="1"/>
        <end position="127"/>
    </location>
</feature>
<dbReference type="PANTHER" id="PTHR11455">
    <property type="entry name" value="CRYPTOCHROME"/>
    <property type="match status" value="1"/>
</dbReference>
<dbReference type="Gene3D" id="1.10.579.10">
    <property type="entry name" value="DNA Cyclobutane Dipyrimidine Photolyase, subunit A, domain 3"/>
    <property type="match status" value="1"/>
</dbReference>
<dbReference type="InterPro" id="IPR002081">
    <property type="entry name" value="Cryptochrome/DNA_photolyase_1"/>
</dbReference>
<proteinExistence type="inferred from homology"/>
<protein>
    <submittedName>
        <fullName evidence="7">FAD binding domain of DNA photolyase family protein</fullName>
    </submittedName>
</protein>
<sequence length="445" mass="50344">MTTLVWFRDDLRLCDNPALTWAASRGEVVACVLDKPAYPGSRPLGSAAAWWRERSLAQLRTRLAEHDIPLLRLDADARTAIPRLAHQIGPDAVLWNRRYHVRDVDAAVKESLTSSGIATHSFAGHLLVEPTAIRPYKGYTPFARAARQHLDDHPLGDPVPTPALSGPGAQAFAELSEPFPDEAPLPWQQRLADYWDPGELAARETVAGLELDHYDRDRDFFARPATSRLSPHLRFGEISVREVWQAASELPCDASSFGSELLWRDFAWHRLYHVPDLATEPVRDKFRDFDWYWDGGGIDTSGKDPRPHPLPELEAWRTGETGIPLVDAGMRELWHTGYMHNRVRMVVGSFLTKNLGIHWRHGEEWFWDTLVDADPASNPFNWQWVAGCGDDASPFFRIFNPQLQASKFDPDGTYVRQWAPPLSPPPIVDLKQSRQAALDAYQEIC</sequence>
<comment type="cofactor">
    <cofactor evidence="1">
        <name>FAD</name>
        <dbReference type="ChEBI" id="CHEBI:57692"/>
    </cofactor>
</comment>
<dbReference type="InterPro" id="IPR005101">
    <property type="entry name" value="Cryptochr/Photolyase_FAD-bd"/>
</dbReference>
<keyword evidence="8" id="KW-1185">Reference proteome</keyword>
<evidence type="ECO:0000256" key="2">
    <source>
        <dbReference type="ARBA" id="ARBA00022630"/>
    </source>
</evidence>
<name>A0ABR5VDI6_9CORY</name>
<keyword evidence="2 5" id="KW-0285">Flavoprotein</keyword>
<evidence type="ECO:0000259" key="6">
    <source>
        <dbReference type="PROSITE" id="PS51645"/>
    </source>
</evidence>
<accession>A0ABR5VDI6</accession>
<evidence type="ECO:0000256" key="3">
    <source>
        <dbReference type="ARBA" id="ARBA00022827"/>
    </source>
</evidence>
<dbReference type="PROSITE" id="PS51645">
    <property type="entry name" value="PHR_CRY_ALPHA_BETA"/>
    <property type="match status" value="1"/>
</dbReference>
<dbReference type="Gene3D" id="3.40.50.620">
    <property type="entry name" value="HUPs"/>
    <property type="match status" value="1"/>
</dbReference>
<evidence type="ECO:0000256" key="5">
    <source>
        <dbReference type="RuleBase" id="RU004182"/>
    </source>
</evidence>
<dbReference type="SUPFAM" id="SSF48173">
    <property type="entry name" value="Cryptochrome/photolyase FAD-binding domain"/>
    <property type="match status" value="1"/>
</dbReference>
<dbReference type="SUPFAM" id="SSF52425">
    <property type="entry name" value="Cryptochrome/photolyase, N-terminal domain"/>
    <property type="match status" value="1"/>
</dbReference>
<dbReference type="Pfam" id="PF03441">
    <property type="entry name" value="FAD_binding_7"/>
    <property type="match status" value="1"/>
</dbReference>
<dbReference type="PRINTS" id="PR00147">
    <property type="entry name" value="DNAPHOTLYASE"/>
</dbReference>
<dbReference type="InterPro" id="IPR014729">
    <property type="entry name" value="Rossmann-like_a/b/a_fold"/>
</dbReference>
<dbReference type="Gene3D" id="1.25.40.80">
    <property type="match status" value="1"/>
</dbReference>
<evidence type="ECO:0000256" key="4">
    <source>
        <dbReference type="ARBA" id="ARBA00022991"/>
    </source>
</evidence>
<evidence type="ECO:0000313" key="7">
    <source>
        <dbReference type="EMBL" id="KXU18810.1"/>
    </source>
</evidence>
<comment type="similarity">
    <text evidence="5">Belongs to the DNA photolyase family.</text>
</comment>
<dbReference type="RefSeq" id="WP_061920445.1">
    <property type="nucleotide sequence ID" value="NZ_LTEB01000014.1"/>
</dbReference>
<evidence type="ECO:0000313" key="8">
    <source>
        <dbReference type="Proteomes" id="UP000070339"/>
    </source>
</evidence>
<dbReference type="InterPro" id="IPR036134">
    <property type="entry name" value="Crypto/Photolyase_FAD-like_sf"/>
</dbReference>
<dbReference type="Proteomes" id="UP000070339">
    <property type="component" value="Unassembled WGS sequence"/>
</dbReference>
<organism evidence="7 8">
    <name type="scientific">Corynebacterium simulans</name>
    <dbReference type="NCBI Taxonomy" id="146827"/>
    <lineage>
        <taxon>Bacteria</taxon>
        <taxon>Bacillati</taxon>
        <taxon>Actinomycetota</taxon>
        <taxon>Actinomycetes</taxon>
        <taxon>Mycobacteriales</taxon>
        <taxon>Corynebacteriaceae</taxon>
        <taxon>Corynebacterium</taxon>
    </lineage>
</organism>
<keyword evidence="4 5" id="KW-0157">Chromophore</keyword>
<dbReference type="InterPro" id="IPR036155">
    <property type="entry name" value="Crypto/Photolyase_N_sf"/>
</dbReference>
<keyword evidence="3 5" id="KW-0274">FAD</keyword>
<dbReference type="InterPro" id="IPR006050">
    <property type="entry name" value="DNA_photolyase_N"/>
</dbReference>
<reference evidence="7 8" key="1">
    <citation type="journal article" date="2016" name="Int. J. Syst. Evol. Microbiol.">
        <title>Resolving the Complexity of Human Skin Metagenomes Using Single-Molecule Sequencing.</title>
        <authorList>
            <consortium name="NISC Comparative Sequencing Program"/>
            <person name="Tsai Y.C."/>
            <person name="Conlan S."/>
            <person name="Deming C."/>
            <person name="Segre J.A."/>
            <person name="Kong H.H."/>
            <person name="Korlach J."/>
            <person name="Oh J."/>
        </authorList>
    </citation>
    <scope>NUCLEOTIDE SEQUENCE [LARGE SCALE GENOMIC DNA]</scope>
    <source>
        <strain evidence="7 8">1B08</strain>
    </source>
</reference>
<comment type="caution">
    <text evidence="7">The sequence shown here is derived from an EMBL/GenBank/DDBJ whole genome shotgun (WGS) entry which is preliminary data.</text>
</comment>
<gene>
    <name evidence="7" type="ORF">WM41_0343</name>
</gene>
<dbReference type="PANTHER" id="PTHR11455:SF9">
    <property type="entry name" value="CRYPTOCHROME CIRCADIAN CLOCK 5 ISOFORM X1"/>
    <property type="match status" value="1"/>
</dbReference>
<dbReference type="EMBL" id="LTEB01000014">
    <property type="protein sequence ID" value="KXU18810.1"/>
    <property type="molecule type" value="Genomic_DNA"/>
</dbReference>